<gene>
    <name evidence="1" type="ORF">S01H1_21137</name>
</gene>
<accession>X0TWF0</accession>
<name>X0TWF0_9ZZZZ</name>
<comment type="caution">
    <text evidence="1">The sequence shown here is derived from an EMBL/GenBank/DDBJ whole genome shotgun (WGS) entry which is preliminary data.</text>
</comment>
<reference evidence="1" key="1">
    <citation type="journal article" date="2014" name="Front. Microbiol.">
        <title>High frequency of phylogenetically diverse reductive dehalogenase-homologous genes in deep subseafloor sedimentary metagenomes.</title>
        <authorList>
            <person name="Kawai M."/>
            <person name="Futagami T."/>
            <person name="Toyoda A."/>
            <person name="Takaki Y."/>
            <person name="Nishi S."/>
            <person name="Hori S."/>
            <person name="Arai W."/>
            <person name="Tsubouchi T."/>
            <person name="Morono Y."/>
            <person name="Uchiyama I."/>
            <person name="Ito T."/>
            <person name="Fujiyama A."/>
            <person name="Inagaki F."/>
            <person name="Takami H."/>
        </authorList>
    </citation>
    <scope>NUCLEOTIDE SEQUENCE</scope>
    <source>
        <strain evidence="1">Expedition CK06-06</strain>
    </source>
</reference>
<proteinExistence type="predicted"/>
<evidence type="ECO:0008006" key="2">
    <source>
        <dbReference type="Google" id="ProtNLM"/>
    </source>
</evidence>
<organism evidence="1">
    <name type="scientific">marine sediment metagenome</name>
    <dbReference type="NCBI Taxonomy" id="412755"/>
    <lineage>
        <taxon>unclassified sequences</taxon>
        <taxon>metagenomes</taxon>
        <taxon>ecological metagenomes</taxon>
    </lineage>
</organism>
<protein>
    <recommendedName>
        <fullName evidence="2">6-bladed beta-propeller</fullName>
    </recommendedName>
</protein>
<dbReference type="EMBL" id="BARS01011669">
    <property type="protein sequence ID" value="GAF92452.1"/>
    <property type="molecule type" value="Genomic_DNA"/>
</dbReference>
<sequence length="242" mass="28177">GNLIEEIPIHPKKRLASFQFFNDGQYYFFHIGWRQLDTFEGVVGLPYDLVSLSADGDILTEHKTFPTKAVIASKGGIRGGFVPVDKQITAVWMSKYLVISHTGEYLLNLFDAESQKIIRMFKRKYPRIKATDKNDKRPDLRIDWDGIIFRSPKRRYLYDIEKLLINGNNLWVLTSKIKEGKGYVVDVFDINGVYTDMFYLKLPQEITKEYIGIVNMNLSGEFLYAAVKDDNDLYTIKKYRLY</sequence>
<feature type="non-terminal residue" evidence="1">
    <location>
        <position position="1"/>
    </location>
</feature>
<evidence type="ECO:0000313" key="1">
    <source>
        <dbReference type="EMBL" id="GAF92452.1"/>
    </source>
</evidence>
<dbReference type="AlphaFoldDB" id="X0TWF0"/>